<dbReference type="AlphaFoldDB" id="A0A3N4HW55"/>
<accession>A0A3N4HW55</accession>
<evidence type="ECO:0000313" key="3">
    <source>
        <dbReference type="Proteomes" id="UP000275078"/>
    </source>
</evidence>
<keyword evidence="1" id="KW-0472">Membrane</keyword>
<dbReference type="EMBL" id="ML119738">
    <property type="protein sequence ID" value="RPA76768.1"/>
    <property type="molecule type" value="Genomic_DNA"/>
</dbReference>
<dbReference type="Proteomes" id="UP000275078">
    <property type="component" value="Unassembled WGS sequence"/>
</dbReference>
<sequence>MIWKVSERHTAYPYHVSGLQLACIHYLLLFTIGLYYDGLNAVGPQSLRDSGCDFGGGLLWSGHLEGGFGHNS</sequence>
<reference evidence="2 3" key="1">
    <citation type="journal article" date="2018" name="Nat. Ecol. Evol.">
        <title>Pezizomycetes genomes reveal the molecular basis of ectomycorrhizal truffle lifestyle.</title>
        <authorList>
            <person name="Murat C."/>
            <person name="Payen T."/>
            <person name="Noel B."/>
            <person name="Kuo A."/>
            <person name="Morin E."/>
            <person name="Chen J."/>
            <person name="Kohler A."/>
            <person name="Krizsan K."/>
            <person name="Balestrini R."/>
            <person name="Da Silva C."/>
            <person name="Montanini B."/>
            <person name="Hainaut M."/>
            <person name="Levati E."/>
            <person name="Barry K.W."/>
            <person name="Belfiori B."/>
            <person name="Cichocki N."/>
            <person name="Clum A."/>
            <person name="Dockter R.B."/>
            <person name="Fauchery L."/>
            <person name="Guy J."/>
            <person name="Iotti M."/>
            <person name="Le Tacon F."/>
            <person name="Lindquist E.A."/>
            <person name="Lipzen A."/>
            <person name="Malagnac F."/>
            <person name="Mello A."/>
            <person name="Molinier V."/>
            <person name="Miyauchi S."/>
            <person name="Poulain J."/>
            <person name="Riccioni C."/>
            <person name="Rubini A."/>
            <person name="Sitrit Y."/>
            <person name="Splivallo R."/>
            <person name="Traeger S."/>
            <person name="Wang M."/>
            <person name="Zifcakova L."/>
            <person name="Wipf D."/>
            <person name="Zambonelli A."/>
            <person name="Paolocci F."/>
            <person name="Nowrousian M."/>
            <person name="Ottonello S."/>
            <person name="Baldrian P."/>
            <person name="Spatafora J.W."/>
            <person name="Henrissat B."/>
            <person name="Nagy L.G."/>
            <person name="Aury J.M."/>
            <person name="Wincker P."/>
            <person name="Grigoriev I.V."/>
            <person name="Bonfante P."/>
            <person name="Martin F.M."/>
        </authorList>
    </citation>
    <scope>NUCLEOTIDE SEQUENCE [LARGE SCALE GENOMIC DNA]</scope>
    <source>
        <strain evidence="2 3">RN42</strain>
    </source>
</reference>
<name>A0A3N4HW55_ASCIM</name>
<gene>
    <name evidence="2" type="ORF">BJ508DRAFT_417469</name>
</gene>
<keyword evidence="1" id="KW-0812">Transmembrane</keyword>
<keyword evidence="3" id="KW-1185">Reference proteome</keyword>
<feature type="transmembrane region" description="Helical" evidence="1">
    <location>
        <begin position="12"/>
        <end position="36"/>
    </location>
</feature>
<protein>
    <submittedName>
        <fullName evidence="2">Uncharacterized protein</fullName>
    </submittedName>
</protein>
<evidence type="ECO:0000256" key="1">
    <source>
        <dbReference type="SAM" id="Phobius"/>
    </source>
</evidence>
<evidence type="ECO:0000313" key="2">
    <source>
        <dbReference type="EMBL" id="RPA76768.1"/>
    </source>
</evidence>
<organism evidence="2 3">
    <name type="scientific">Ascobolus immersus RN42</name>
    <dbReference type="NCBI Taxonomy" id="1160509"/>
    <lineage>
        <taxon>Eukaryota</taxon>
        <taxon>Fungi</taxon>
        <taxon>Dikarya</taxon>
        <taxon>Ascomycota</taxon>
        <taxon>Pezizomycotina</taxon>
        <taxon>Pezizomycetes</taxon>
        <taxon>Pezizales</taxon>
        <taxon>Ascobolaceae</taxon>
        <taxon>Ascobolus</taxon>
    </lineage>
</organism>
<keyword evidence="1" id="KW-1133">Transmembrane helix</keyword>
<proteinExistence type="predicted"/>